<reference evidence="11 12" key="1">
    <citation type="submission" date="2018-02" db="EMBL/GenBank/DDBJ databases">
        <title>The genomes of Aspergillus section Nigri reveals drivers in fungal speciation.</title>
        <authorList>
            <consortium name="DOE Joint Genome Institute"/>
            <person name="Vesth T.C."/>
            <person name="Nybo J."/>
            <person name="Theobald S."/>
            <person name="Brandl J."/>
            <person name="Frisvad J.C."/>
            <person name="Nielsen K.F."/>
            <person name="Lyhne E.K."/>
            <person name="Kogle M.E."/>
            <person name="Kuo A."/>
            <person name="Riley R."/>
            <person name="Clum A."/>
            <person name="Nolan M."/>
            <person name="Lipzen A."/>
            <person name="Salamov A."/>
            <person name="Henrissat B."/>
            <person name="Wiebenga A."/>
            <person name="De vries R.P."/>
            <person name="Grigoriev I.V."/>
            <person name="Mortensen U.H."/>
            <person name="Andersen M.R."/>
            <person name="Baker S.E."/>
        </authorList>
    </citation>
    <scope>NUCLEOTIDE SEQUENCE [LARGE SCALE GENOMIC DNA]</scope>
    <source>
        <strain evidence="11 12">CBS 101889</strain>
    </source>
</reference>
<dbReference type="GO" id="GO:0050684">
    <property type="term" value="P:regulation of mRNA processing"/>
    <property type="evidence" value="ECO:0007669"/>
    <property type="project" value="TreeGrafter"/>
</dbReference>
<dbReference type="AlphaFoldDB" id="A0A395I8K8"/>
<evidence type="ECO:0000256" key="9">
    <source>
        <dbReference type="PROSITE-ProRule" id="PRU10141"/>
    </source>
</evidence>
<evidence type="ECO:0000256" key="1">
    <source>
        <dbReference type="ARBA" id="ARBA00012513"/>
    </source>
</evidence>
<dbReference type="Gene3D" id="3.30.200.20">
    <property type="entry name" value="Phosphorylase Kinase, domain 1"/>
    <property type="match status" value="1"/>
</dbReference>
<keyword evidence="3" id="KW-0808">Transferase</keyword>
<sequence>MPNYTKPQIEYNWIQDVEALEHYEPGGYHPITVGDTLHDGRYYIADKLGHGAYSTVWLARDTPRNRYVALKVNTASSVLREARVLRALSKPPSPGHPGRRSIPDLLDEFEVRGPNGTHICYTVTLAACNLRKISYRLVQAVAYVHSQGYVHGDIHLNNILLALPSSIDDLPVEQLYEKYGYGRPQTIPVTPINTNSNALPPNIPAQAVQPLVLGQFLDPLTPSTAHLLLSDFGEALHPAEYIPADEIVAQHVDVLGPMPPEWWLRWAARDRFFVSAQGQPTESYREDKWPPLEEWFEVTVQKWRRRGGSAIAQDERAAFLDLMRGMLVYRPEERLSVDEVLRSKWMVRWALPGSEEGAVCT</sequence>
<dbReference type="InterPro" id="IPR051334">
    <property type="entry name" value="SRPK"/>
</dbReference>
<comment type="catalytic activity">
    <reaction evidence="7">
        <text>L-threonyl-[protein] + ATP = O-phospho-L-threonyl-[protein] + ADP + H(+)</text>
        <dbReference type="Rhea" id="RHEA:46608"/>
        <dbReference type="Rhea" id="RHEA-COMP:11060"/>
        <dbReference type="Rhea" id="RHEA-COMP:11605"/>
        <dbReference type="ChEBI" id="CHEBI:15378"/>
        <dbReference type="ChEBI" id="CHEBI:30013"/>
        <dbReference type="ChEBI" id="CHEBI:30616"/>
        <dbReference type="ChEBI" id="CHEBI:61977"/>
        <dbReference type="ChEBI" id="CHEBI:456216"/>
        <dbReference type="EC" id="2.7.11.1"/>
    </reaction>
</comment>
<protein>
    <recommendedName>
        <fullName evidence="1">non-specific serine/threonine protein kinase</fullName>
        <ecNumber evidence="1">2.7.11.1</ecNumber>
    </recommendedName>
</protein>
<dbReference type="InterPro" id="IPR000719">
    <property type="entry name" value="Prot_kinase_dom"/>
</dbReference>
<dbReference type="EC" id="2.7.11.1" evidence="1"/>
<dbReference type="STRING" id="1450537.A0A395I8K8"/>
<proteinExistence type="predicted"/>
<keyword evidence="4 9" id="KW-0547">Nucleotide-binding</keyword>
<dbReference type="PANTHER" id="PTHR47634:SF9">
    <property type="entry name" value="PROTEIN KINASE DOMAIN-CONTAINING PROTEIN-RELATED"/>
    <property type="match status" value="1"/>
</dbReference>
<dbReference type="Gene3D" id="1.10.510.10">
    <property type="entry name" value="Transferase(Phosphotransferase) domain 1"/>
    <property type="match status" value="2"/>
</dbReference>
<gene>
    <name evidence="11" type="ORF">BO97DRAFT_431202</name>
</gene>
<dbReference type="PROSITE" id="PS00107">
    <property type="entry name" value="PROTEIN_KINASE_ATP"/>
    <property type="match status" value="1"/>
</dbReference>
<feature type="binding site" evidence="9">
    <location>
        <position position="71"/>
    </location>
    <ligand>
        <name>ATP</name>
        <dbReference type="ChEBI" id="CHEBI:30616"/>
    </ligand>
</feature>
<dbReference type="GO" id="GO:0005634">
    <property type="term" value="C:nucleus"/>
    <property type="evidence" value="ECO:0007669"/>
    <property type="project" value="TreeGrafter"/>
</dbReference>
<evidence type="ECO:0000259" key="10">
    <source>
        <dbReference type="PROSITE" id="PS50011"/>
    </source>
</evidence>
<dbReference type="GO" id="GO:0005737">
    <property type="term" value="C:cytoplasm"/>
    <property type="evidence" value="ECO:0007669"/>
    <property type="project" value="TreeGrafter"/>
</dbReference>
<keyword evidence="12" id="KW-1185">Reference proteome</keyword>
<dbReference type="PANTHER" id="PTHR47634">
    <property type="entry name" value="PROTEIN KINASE DOMAIN-CONTAINING PROTEIN-RELATED"/>
    <property type="match status" value="1"/>
</dbReference>
<evidence type="ECO:0000313" key="12">
    <source>
        <dbReference type="Proteomes" id="UP000248961"/>
    </source>
</evidence>
<dbReference type="GeneID" id="37201770"/>
<dbReference type="RefSeq" id="XP_025555449.1">
    <property type="nucleotide sequence ID" value="XM_025697481.1"/>
</dbReference>
<evidence type="ECO:0000313" key="11">
    <source>
        <dbReference type="EMBL" id="RAL16295.1"/>
    </source>
</evidence>
<dbReference type="EMBL" id="KZ824269">
    <property type="protein sequence ID" value="RAL16295.1"/>
    <property type="molecule type" value="Genomic_DNA"/>
</dbReference>
<evidence type="ECO:0000256" key="6">
    <source>
        <dbReference type="ARBA" id="ARBA00022840"/>
    </source>
</evidence>
<keyword evidence="6 9" id="KW-0067">ATP-binding</keyword>
<dbReference type="Proteomes" id="UP000248961">
    <property type="component" value="Unassembled WGS sequence"/>
</dbReference>
<dbReference type="GO" id="GO:0004674">
    <property type="term" value="F:protein serine/threonine kinase activity"/>
    <property type="evidence" value="ECO:0007669"/>
    <property type="project" value="UniProtKB-KW"/>
</dbReference>
<accession>A0A395I8K8</accession>
<dbReference type="VEuPathDB" id="FungiDB:BO97DRAFT_431202"/>
<evidence type="ECO:0000256" key="4">
    <source>
        <dbReference type="ARBA" id="ARBA00022741"/>
    </source>
</evidence>
<dbReference type="InterPro" id="IPR017441">
    <property type="entry name" value="Protein_kinase_ATP_BS"/>
</dbReference>
<keyword evidence="5 11" id="KW-0418">Kinase</keyword>
<dbReference type="SUPFAM" id="SSF56112">
    <property type="entry name" value="Protein kinase-like (PK-like)"/>
    <property type="match status" value="1"/>
</dbReference>
<name>A0A395I8K8_ASPHC</name>
<dbReference type="SMART" id="SM00220">
    <property type="entry name" value="S_TKc"/>
    <property type="match status" value="1"/>
</dbReference>
<dbReference type="GO" id="GO:0005524">
    <property type="term" value="F:ATP binding"/>
    <property type="evidence" value="ECO:0007669"/>
    <property type="project" value="UniProtKB-UniRule"/>
</dbReference>
<evidence type="ECO:0000256" key="2">
    <source>
        <dbReference type="ARBA" id="ARBA00022527"/>
    </source>
</evidence>
<dbReference type="GO" id="GO:0000245">
    <property type="term" value="P:spliceosomal complex assembly"/>
    <property type="evidence" value="ECO:0007669"/>
    <property type="project" value="TreeGrafter"/>
</dbReference>
<dbReference type="OrthoDB" id="5979581at2759"/>
<evidence type="ECO:0000256" key="7">
    <source>
        <dbReference type="ARBA" id="ARBA00047899"/>
    </source>
</evidence>
<dbReference type="InterPro" id="IPR011009">
    <property type="entry name" value="Kinase-like_dom_sf"/>
</dbReference>
<feature type="domain" description="Protein kinase" evidence="10">
    <location>
        <begin position="42"/>
        <end position="346"/>
    </location>
</feature>
<keyword evidence="2" id="KW-0723">Serine/threonine-protein kinase</keyword>
<evidence type="ECO:0000256" key="3">
    <source>
        <dbReference type="ARBA" id="ARBA00022679"/>
    </source>
</evidence>
<evidence type="ECO:0000256" key="5">
    <source>
        <dbReference type="ARBA" id="ARBA00022777"/>
    </source>
</evidence>
<dbReference type="PROSITE" id="PS50011">
    <property type="entry name" value="PROTEIN_KINASE_DOM"/>
    <property type="match status" value="1"/>
</dbReference>
<comment type="catalytic activity">
    <reaction evidence="8">
        <text>L-seryl-[protein] + ATP = O-phospho-L-seryl-[protein] + ADP + H(+)</text>
        <dbReference type="Rhea" id="RHEA:17989"/>
        <dbReference type="Rhea" id="RHEA-COMP:9863"/>
        <dbReference type="Rhea" id="RHEA-COMP:11604"/>
        <dbReference type="ChEBI" id="CHEBI:15378"/>
        <dbReference type="ChEBI" id="CHEBI:29999"/>
        <dbReference type="ChEBI" id="CHEBI:30616"/>
        <dbReference type="ChEBI" id="CHEBI:83421"/>
        <dbReference type="ChEBI" id="CHEBI:456216"/>
        <dbReference type="EC" id="2.7.11.1"/>
    </reaction>
</comment>
<evidence type="ECO:0000256" key="8">
    <source>
        <dbReference type="ARBA" id="ARBA00048679"/>
    </source>
</evidence>
<organism evidence="11 12">
    <name type="scientific">Aspergillus homomorphus (strain CBS 101889)</name>
    <dbReference type="NCBI Taxonomy" id="1450537"/>
    <lineage>
        <taxon>Eukaryota</taxon>
        <taxon>Fungi</taxon>
        <taxon>Dikarya</taxon>
        <taxon>Ascomycota</taxon>
        <taxon>Pezizomycotina</taxon>
        <taxon>Eurotiomycetes</taxon>
        <taxon>Eurotiomycetidae</taxon>
        <taxon>Eurotiales</taxon>
        <taxon>Aspergillaceae</taxon>
        <taxon>Aspergillus</taxon>
        <taxon>Aspergillus subgen. Circumdati</taxon>
    </lineage>
</organism>